<evidence type="ECO:0008006" key="4">
    <source>
        <dbReference type="Google" id="ProtNLM"/>
    </source>
</evidence>
<evidence type="ECO:0000313" key="2">
    <source>
        <dbReference type="EMBL" id="EGP82468.1"/>
    </source>
</evidence>
<evidence type="ECO:0000313" key="3">
    <source>
        <dbReference type="Proteomes" id="UP000008062"/>
    </source>
</evidence>
<feature type="signal peptide" evidence="1">
    <location>
        <begin position="1"/>
        <end position="35"/>
    </location>
</feature>
<dbReference type="KEGG" id="ztr:MYCGRDRAFT_106588"/>
<dbReference type="Proteomes" id="UP000008062">
    <property type="component" value="Chromosome 14"/>
</dbReference>
<name>F9XQL6_ZYMTI</name>
<dbReference type="RefSeq" id="XP_003847492.1">
    <property type="nucleotide sequence ID" value="XM_003847444.1"/>
</dbReference>
<organism evidence="2 3">
    <name type="scientific">Zymoseptoria tritici (strain CBS 115943 / IPO323)</name>
    <name type="common">Speckled leaf blotch fungus</name>
    <name type="synonym">Septoria tritici</name>
    <dbReference type="NCBI Taxonomy" id="336722"/>
    <lineage>
        <taxon>Eukaryota</taxon>
        <taxon>Fungi</taxon>
        <taxon>Dikarya</taxon>
        <taxon>Ascomycota</taxon>
        <taxon>Pezizomycotina</taxon>
        <taxon>Dothideomycetes</taxon>
        <taxon>Dothideomycetidae</taxon>
        <taxon>Mycosphaerellales</taxon>
        <taxon>Mycosphaerellaceae</taxon>
        <taxon>Zymoseptoria</taxon>
    </lineage>
</organism>
<dbReference type="EMBL" id="CM001209">
    <property type="protein sequence ID" value="EGP82468.1"/>
    <property type="molecule type" value="Genomic_DNA"/>
</dbReference>
<dbReference type="HOGENOM" id="CLU_2742001_0_0_1"/>
<accession>F9XQL6</accession>
<reference evidence="2 3" key="1">
    <citation type="journal article" date="2011" name="PLoS Genet.">
        <title>Finished genome of the fungal wheat pathogen Mycosphaerella graminicola reveals dispensome structure, chromosome plasticity, and stealth pathogenesis.</title>
        <authorList>
            <person name="Goodwin S.B."/>
            <person name="Ben M'barek S."/>
            <person name="Dhillon B."/>
            <person name="Wittenberg A.H.J."/>
            <person name="Crane C.F."/>
            <person name="Hane J.K."/>
            <person name="Foster A.J."/>
            <person name="Van der Lee T.A.J."/>
            <person name="Grimwood J."/>
            <person name="Aerts A."/>
            <person name="Antoniw J."/>
            <person name="Bailey A."/>
            <person name="Bluhm B."/>
            <person name="Bowler J."/>
            <person name="Bristow J."/>
            <person name="van der Burgt A."/>
            <person name="Canto-Canche B."/>
            <person name="Churchill A.C.L."/>
            <person name="Conde-Ferraez L."/>
            <person name="Cools H.J."/>
            <person name="Coutinho P.M."/>
            <person name="Csukai M."/>
            <person name="Dehal P."/>
            <person name="De Wit P."/>
            <person name="Donzelli B."/>
            <person name="van de Geest H.C."/>
            <person name="van Ham R.C.H.J."/>
            <person name="Hammond-Kosack K.E."/>
            <person name="Henrissat B."/>
            <person name="Kilian A."/>
            <person name="Kobayashi A.K."/>
            <person name="Koopmann E."/>
            <person name="Kourmpetis Y."/>
            <person name="Kuzniar A."/>
            <person name="Lindquist E."/>
            <person name="Lombard V."/>
            <person name="Maliepaard C."/>
            <person name="Martins N."/>
            <person name="Mehrabi R."/>
            <person name="Nap J.P.H."/>
            <person name="Ponomarenko A."/>
            <person name="Rudd J.J."/>
            <person name="Salamov A."/>
            <person name="Schmutz J."/>
            <person name="Schouten H.J."/>
            <person name="Shapiro H."/>
            <person name="Stergiopoulos I."/>
            <person name="Torriani S.F.F."/>
            <person name="Tu H."/>
            <person name="de Vries R.P."/>
            <person name="Waalwijk C."/>
            <person name="Ware S.B."/>
            <person name="Wiebenga A."/>
            <person name="Zwiers L.-H."/>
            <person name="Oliver R.P."/>
            <person name="Grigoriev I.V."/>
            <person name="Kema G.H.J."/>
        </authorList>
    </citation>
    <scope>NUCLEOTIDE SEQUENCE [LARGE SCALE GENOMIC DNA]</scope>
    <source>
        <strain evidence="3">CBS 115943 / IPO323</strain>
    </source>
</reference>
<sequence>MTLIVKAGDILATPCRTRSWIAALAWFWINGFCAGQSIDLHDSPWSGCSSNVHQRQEHWRLRVLLLTGAVR</sequence>
<proteinExistence type="predicted"/>
<keyword evidence="1" id="KW-0732">Signal</keyword>
<dbReference type="InParanoid" id="F9XQL6"/>
<dbReference type="GeneID" id="13400602"/>
<evidence type="ECO:0000256" key="1">
    <source>
        <dbReference type="SAM" id="SignalP"/>
    </source>
</evidence>
<feature type="chain" id="PRO_5003391854" description="Secreted protein" evidence="1">
    <location>
        <begin position="36"/>
        <end position="71"/>
    </location>
</feature>
<gene>
    <name evidence="2" type="ORF">MYCGRDRAFT_106588</name>
</gene>
<protein>
    <recommendedName>
        <fullName evidence="4">Secreted protein</fullName>
    </recommendedName>
</protein>
<keyword evidence="3" id="KW-1185">Reference proteome</keyword>
<dbReference type="AlphaFoldDB" id="F9XQL6"/>